<dbReference type="EMBL" id="JACCBI010000001">
    <property type="protein sequence ID" value="NYD67558.1"/>
    <property type="molecule type" value="Genomic_DNA"/>
</dbReference>
<dbReference type="Proteomes" id="UP000292686">
    <property type="component" value="Unassembled WGS sequence"/>
</dbReference>
<dbReference type="EMBL" id="SDPM01000001">
    <property type="protein sequence ID" value="RXZ88229.1"/>
    <property type="molecule type" value="Genomic_DNA"/>
</dbReference>
<organism evidence="2 3">
    <name type="scientific">Agromyces atrinae</name>
    <dbReference type="NCBI Taxonomy" id="592376"/>
    <lineage>
        <taxon>Bacteria</taxon>
        <taxon>Bacillati</taxon>
        <taxon>Actinomycetota</taxon>
        <taxon>Actinomycetes</taxon>
        <taxon>Micrococcales</taxon>
        <taxon>Microbacteriaceae</taxon>
        <taxon>Agromyces</taxon>
    </lineage>
</organism>
<reference evidence="2 3" key="1">
    <citation type="submission" date="2019-01" db="EMBL/GenBank/DDBJ databases">
        <title>Agromyces.</title>
        <authorList>
            <person name="Li J."/>
        </authorList>
    </citation>
    <scope>NUCLEOTIDE SEQUENCE [LARGE SCALE GENOMIC DNA]</scope>
    <source>
        <strain evidence="2 3">DSM 23870</strain>
    </source>
</reference>
<gene>
    <name evidence="1" type="ORF">BJ972_002077</name>
    <name evidence="2" type="ORF">ESP50_03350</name>
</gene>
<dbReference type="Pfam" id="PF08803">
    <property type="entry name" value="ydhR"/>
    <property type="match status" value="1"/>
</dbReference>
<dbReference type="GO" id="GO:0004497">
    <property type="term" value="F:monooxygenase activity"/>
    <property type="evidence" value="ECO:0007669"/>
    <property type="project" value="UniProtKB-KW"/>
</dbReference>
<dbReference type="InterPro" id="IPR014910">
    <property type="entry name" value="YdhR"/>
</dbReference>
<dbReference type="AlphaFoldDB" id="A0A4Q2M824"/>
<evidence type="ECO:0000313" key="3">
    <source>
        <dbReference type="Proteomes" id="UP000292686"/>
    </source>
</evidence>
<evidence type="ECO:0000313" key="2">
    <source>
        <dbReference type="EMBL" id="RXZ88229.1"/>
    </source>
</evidence>
<dbReference type="NCBIfam" id="NF008333">
    <property type="entry name" value="PRK11118.1"/>
    <property type="match status" value="1"/>
</dbReference>
<sequence length="103" mass="10890">MAHLVVFDFPSAGPFGGDAAAAFGELALDIAQQEGIIWKVWTEDAAAGTAGGVYLFTDRAAADRYVEFHTGRLQSFGIDGITATHHGVNEDLSLITHAALSRD</sequence>
<dbReference type="PANTHER" id="PTHR39169">
    <property type="match status" value="1"/>
</dbReference>
<dbReference type="InterPro" id="IPR011008">
    <property type="entry name" value="Dimeric_a/b-barrel"/>
</dbReference>
<reference evidence="1 4" key="2">
    <citation type="submission" date="2020-07" db="EMBL/GenBank/DDBJ databases">
        <title>Sequencing the genomes of 1000 actinobacteria strains.</title>
        <authorList>
            <person name="Klenk H.-P."/>
        </authorList>
    </citation>
    <scope>NUCLEOTIDE SEQUENCE [LARGE SCALE GENOMIC DNA]</scope>
    <source>
        <strain evidence="1 4">DSM 23870</strain>
    </source>
</reference>
<keyword evidence="2" id="KW-0503">Monooxygenase</keyword>
<accession>A0A4Q2M824</accession>
<evidence type="ECO:0000313" key="4">
    <source>
        <dbReference type="Proteomes" id="UP000581087"/>
    </source>
</evidence>
<evidence type="ECO:0000313" key="1">
    <source>
        <dbReference type="EMBL" id="NYD67558.1"/>
    </source>
</evidence>
<comment type="caution">
    <text evidence="2">The sequence shown here is derived from an EMBL/GenBank/DDBJ whole genome shotgun (WGS) entry which is preliminary data.</text>
</comment>
<dbReference type="Proteomes" id="UP000581087">
    <property type="component" value="Unassembled WGS sequence"/>
</dbReference>
<dbReference type="RefSeq" id="WP_129172493.1">
    <property type="nucleotide sequence ID" value="NZ_JACCBI010000001.1"/>
</dbReference>
<dbReference type="SUPFAM" id="SSF54909">
    <property type="entry name" value="Dimeric alpha+beta barrel"/>
    <property type="match status" value="1"/>
</dbReference>
<name>A0A4Q2M824_9MICO</name>
<keyword evidence="3" id="KW-1185">Reference proteome</keyword>
<keyword evidence="2" id="KW-0560">Oxidoreductase</keyword>
<dbReference type="PANTHER" id="PTHR39169:SF1">
    <property type="entry name" value="MONOOXYGENASE YDHR-RELATED"/>
    <property type="match status" value="1"/>
</dbReference>
<proteinExistence type="predicted"/>
<dbReference type="Gene3D" id="3.30.70.100">
    <property type="match status" value="1"/>
</dbReference>
<protein>
    <submittedName>
        <fullName evidence="2">Monooxygenase</fullName>
    </submittedName>
</protein>
<dbReference type="OrthoDB" id="1440627at2"/>